<dbReference type="Proteomes" id="UP000799324">
    <property type="component" value="Unassembled WGS sequence"/>
</dbReference>
<sequence length="130" mass="14365">MGGVSVPSTPSLVCATLSGPLFVESTLPSLPWISMPWLREQPERLHLHEFLGRSEGVIADLNPGPWKMHSLSSLAPFQLGSRAACLVLHLLIVDVAAKYCFCQYALTPLVRHFPHTLVLFPTLHVQSVER</sequence>
<dbReference type="EMBL" id="MU004336">
    <property type="protein sequence ID" value="KAF2656400.1"/>
    <property type="molecule type" value="Genomic_DNA"/>
</dbReference>
<gene>
    <name evidence="1" type="ORF">K491DRAFT_376641</name>
</gene>
<dbReference type="AlphaFoldDB" id="A0A6A6T9B7"/>
<keyword evidence="2" id="KW-1185">Reference proteome</keyword>
<proteinExistence type="predicted"/>
<organism evidence="1 2">
    <name type="scientific">Lophiostoma macrostomum CBS 122681</name>
    <dbReference type="NCBI Taxonomy" id="1314788"/>
    <lineage>
        <taxon>Eukaryota</taxon>
        <taxon>Fungi</taxon>
        <taxon>Dikarya</taxon>
        <taxon>Ascomycota</taxon>
        <taxon>Pezizomycotina</taxon>
        <taxon>Dothideomycetes</taxon>
        <taxon>Pleosporomycetidae</taxon>
        <taxon>Pleosporales</taxon>
        <taxon>Lophiostomataceae</taxon>
        <taxon>Lophiostoma</taxon>
    </lineage>
</organism>
<reference evidence="1" key="1">
    <citation type="journal article" date="2020" name="Stud. Mycol.">
        <title>101 Dothideomycetes genomes: a test case for predicting lifestyles and emergence of pathogens.</title>
        <authorList>
            <person name="Haridas S."/>
            <person name="Albert R."/>
            <person name="Binder M."/>
            <person name="Bloem J."/>
            <person name="Labutti K."/>
            <person name="Salamov A."/>
            <person name="Andreopoulos B."/>
            <person name="Baker S."/>
            <person name="Barry K."/>
            <person name="Bills G."/>
            <person name="Bluhm B."/>
            <person name="Cannon C."/>
            <person name="Castanera R."/>
            <person name="Culley D."/>
            <person name="Daum C."/>
            <person name="Ezra D."/>
            <person name="Gonzalez J."/>
            <person name="Henrissat B."/>
            <person name="Kuo A."/>
            <person name="Liang C."/>
            <person name="Lipzen A."/>
            <person name="Lutzoni F."/>
            <person name="Magnuson J."/>
            <person name="Mondo S."/>
            <person name="Nolan M."/>
            <person name="Ohm R."/>
            <person name="Pangilinan J."/>
            <person name="Park H.-J."/>
            <person name="Ramirez L."/>
            <person name="Alfaro M."/>
            <person name="Sun H."/>
            <person name="Tritt A."/>
            <person name="Yoshinaga Y."/>
            <person name="Zwiers L.-H."/>
            <person name="Turgeon B."/>
            <person name="Goodwin S."/>
            <person name="Spatafora J."/>
            <person name="Crous P."/>
            <person name="Grigoriev I."/>
        </authorList>
    </citation>
    <scope>NUCLEOTIDE SEQUENCE</scope>
    <source>
        <strain evidence="1">CBS 122681</strain>
    </source>
</reference>
<evidence type="ECO:0000313" key="2">
    <source>
        <dbReference type="Proteomes" id="UP000799324"/>
    </source>
</evidence>
<accession>A0A6A6T9B7</accession>
<evidence type="ECO:0000313" key="1">
    <source>
        <dbReference type="EMBL" id="KAF2656400.1"/>
    </source>
</evidence>
<name>A0A6A6T9B7_9PLEO</name>
<protein>
    <submittedName>
        <fullName evidence="1">Uncharacterized protein</fullName>
    </submittedName>
</protein>